<feature type="transmembrane region" description="Helical" evidence="1">
    <location>
        <begin position="48"/>
        <end position="72"/>
    </location>
</feature>
<evidence type="ECO:0008006" key="4">
    <source>
        <dbReference type="Google" id="ProtNLM"/>
    </source>
</evidence>
<sequence length="309" mass="34670">MTGTIVRDASARGIDEETPLLGRVAKNSDKSRLSRHFKQDVSRNWADAVLLFGYILTGLLDSSAVFIWGSFVSMQTGNTVYLGLGIVAPHEGIRWIKALTSIVSFCLGSFFFARFHRYYSPKKRWVLIASYSAQLLLIVLAAVIVTVGDEVKAQLHWQVLVPLASVAFQSSGQAVTSRALQFNGLTSVVLTSNYCDLFSDPKLFAWDNVERNRRISAPLLLLLENMFYTNFERNIMFLSSRFTPSDNSTETSRLRDLSSLLKLAFLSQVRKVVVTYSSLNNHSEHLTGELLPDDGIGDVLYHHVRLVER</sequence>
<name>A0A9P5BZV7_9PLEO</name>
<dbReference type="PANTHER" id="PTHR37488:SF1">
    <property type="entry name" value="DUF1275 DOMAIN PROTEIN"/>
    <property type="match status" value="1"/>
</dbReference>
<evidence type="ECO:0000313" key="2">
    <source>
        <dbReference type="EMBL" id="KAF3036662.1"/>
    </source>
</evidence>
<evidence type="ECO:0000313" key="3">
    <source>
        <dbReference type="Proteomes" id="UP000758155"/>
    </source>
</evidence>
<organism evidence="2 3">
    <name type="scientific">Didymella heteroderae</name>
    <dbReference type="NCBI Taxonomy" id="1769908"/>
    <lineage>
        <taxon>Eukaryota</taxon>
        <taxon>Fungi</taxon>
        <taxon>Dikarya</taxon>
        <taxon>Ascomycota</taxon>
        <taxon>Pezizomycotina</taxon>
        <taxon>Dothideomycetes</taxon>
        <taxon>Pleosporomycetidae</taxon>
        <taxon>Pleosporales</taxon>
        <taxon>Pleosporineae</taxon>
        <taxon>Didymellaceae</taxon>
        <taxon>Didymella</taxon>
    </lineage>
</organism>
<keyword evidence="1" id="KW-0812">Transmembrane</keyword>
<dbReference type="AlphaFoldDB" id="A0A9P5BZV7"/>
<keyword evidence="1" id="KW-0472">Membrane</keyword>
<feature type="transmembrane region" description="Helical" evidence="1">
    <location>
        <begin position="125"/>
        <end position="148"/>
    </location>
</feature>
<accession>A0A9P5BZV7</accession>
<dbReference type="OrthoDB" id="5288586at2759"/>
<reference evidence="2" key="1">
    <citation type="submission" date="2019-04" db="EMBL/GenBank/DDBJ databases">
        <title>Sequencing of skin fungus with MAO and IRED activity.</title>
        <authorList>
            <person name="Marsaioli A.J."/>
            <person name="Bonatto J.M.C."/>
            <person name="Reis Junior O."/>
        </authorList>
    </citation>
    <scope>NUCLEOTIDE SEQUENCE</scope>
    <source>
        <strain evidence="2">28M1</strain>
    </source>
</reference>
<dbReference type="Pfam" id="PF06912">
    <property type="entry name" value="DUF1275"/>
    <property type="match status" value="1"/>
</dbReference>
<comment type="caution">
    <text evidence="2">The sequence shown here is derived from an EMBL/GenBank/DDBJ whole genome shotgun (WGS) entry which is preliminary data.</text>
</comment>
<dbReference type="EMBL" id="SWKV01000048">
    <property type="protein sequence ID" value="KAF3036662.1"/>
    <property type="molecule type" value="Genomic_DNA"/>
</dbReference>
<dbReference type="Proteomes" id="UP000758155">
    <property type="component" value="Unassembled WGS sequence"/>
</dbReference>
<dbReference type="InterPro" id="IPR010699">
    <property type="entry name" value="DUF1275"/>
</dbReference>
<keyword evidence="3" id="KW-1185">Reference proteome</keyword>
<proteinExistence type="predicted"/>
<keyword evidence="1" id="KW-1133">Transmembrane helix</keyword>
<dbReference type="PANTHER" id="PTHR37488">
    <property type="entry name" value="DUF1275 DOMAIN-CONTAINING PROTEIN"/>
    <property type="match status" value="1"/>
</dbReference>
<protein>
    <recommendedName>
        <fullName evidence="4">DUF1275 domain protein</fullName>
    </recommendedName>
</protein>
<gene>
    <name evidence="2" type="ORF">E8E12_002348</name>
</gene>
<evidence type="ECO:0000256" key="1">
    <source>
        <dbReference type="SAM" id="Phobius"/>
    </source>
</evidence>
<feature type="transmembrane region" description="Helical" evidence="1">
    <location>
        <begin position="92"/>
        <end position="113"/>
    </location>
</feature>